<proteinExistence type="predicted"/>
<protein>
    <recommendedName>
        <fullName evidence="4">Copper amine oxidase-like N-terminal domain-containing protein</fullName>
    </recommendedName>
</protein>
<evidence type="ECO:0000313" key="2">
    <source>
        <dbReference type="EMBL" id="NMO95033.1"/>
    </source>
</evidence>
<sequence length="568" mass="64096">MRKMMSFILVLCLLALSALTPKPVFAEKAAIARAAATWISFDGESQVLDGFNIGGSNYYKLRDIAENLSGSTSQFNVTFNKSKNAVEILTGRSYAFESKPASMYYSKNQNYKARFTDSKVLIDGELQLLKAYNIDGSNYFQLRDLAQKLSFKVAYDQNAGQILVLSKPVEHSYRADFKYQLQDNAVSSYFPRWKETVQTNLVQNKDQTISVIEAGEKVTIETYDKQYTLISHRSLPFELPIFGGFYSGETYNYIAFGQENKEENNQKEVIRIVRYDKEFNRLNSVSVTGGESFTITPFQFAAGRMEEHGDKLVFHTSRLRYTTADGLNHQSQLTLIVNTPTMTVVNDLGQFQTNHVGHSFDQYVLFDGSQHVLLDHGDAFPRSVVLQKENGSRYTEVELYQIPGSIGANMTGVSIGGFKQSSSHYLTAMNTVDHSLVRAYTSFEMVGLKKDQRDIIISAVPKNNLNNSAVRHITLAKYTGSQAIGSIPKIVKLSDQRMMVLWQEFDMEGTRENLKYVFINGEGTAQGSVQTKEHFVLSETDPAVIDNQVVWYTNEHGQRKFYTIPLAD</sequence>
<evidence type="ECO:0000313" key="3">
    <source>
        <dbReference type="Proteomes" id="UP000565468"/>
    </source>
</evidence>
<evidence type="ECO:0008006" key="4">
    <source>
        <dbReference type="Google" id="ProtNLM"/>
    </source>
</evidence>
<keyword evidence="3" id="KW-1185">Reference proteome</keyword>
<evidence type="ECO:0000256" key="1">
    <source>
        <dbReference type="SAM" id="SignalP"/>
    </source>
</evidence>
<dbReference type="RefSeq" id="WP_169503806.1">
    <property type="nucleotide sequence ID" value="NZ_JABBPN010000003.1"/>
</dbReference>
<gene>
    <name evidence="2" type="ORF">HII30_04430</name>
</gene>
<comment type="caution">
    <text evidence="2">The sequence shown here is derived from an EMBL/GenBank/DDBJ whole genome shotgun (WGS) entry which is preliminary data.</text>
</comment>
<dbReference type="AlphaFoldDB" id="A0A848M5F5"/>
<feature type="signal peptide" evidence="1">
    <location>
        <begin position="1"/>
        <end position="26"/>
    </location>
</feature>
<keyword evidence="1" id="KW-0732">Signal</keyword>
<feature type="chain" id="PRO_5032867481" description="Copper amine oxidase-like N-terminal domain-containing protein" evidence="1">
    <location>
        <begin position="27"/>
        <end position="568"/>
    </location>
</feature>
<reference evidence="2 3" key="1">
    <citation type="submission" date="2020-04" db="EMBL/GenBank/DDBJ databases">
        <title>Paenibacillus algicola sp. nov., a novel marine bacterium producing alginate lyase.</title>
        <authorList>
            <person name="Huang H."/>
        </authorList>
    </citation>
    <scope>NUCLEOTIDE SEQUENCE [LARGE SCALE GENOMIC DNA]</scope>
    <source>
        <strain evidence="2 3">L7-75</strain>
    </source>
</reference>
<dbReference type="Proteomes" id="UP000565468">
    <property type="component" value="Unassembled WGS sequence"/>
</dbReference>
<accession>A0A848M5F5</accession>
<organism evidence="2 3">
    <name type="scientific">Paenibacillus lemnae</name>
    <dbReference type="NCBI Taxonomy" id="1330551"/>
    <lineage>
        <taxon>Bacteria</taxon>
        <taxon>Bacillati</taxon>
        <taxon>Bacillota</taxon>
        <taxon>Bacilli</taxon>
        <taxon>Bacillales</taxon>
        <taxon>Paenibacillaceae</taxon>
        <taxon>Paenibacillus</taxon>
    </lineage>
</organism>
<name>A0A848M5F5_PAELE</name>
<dbReference type="EMBL" id="JABBPN010000003">
    <property type="protein sequence ID" value="NMO95033.1"/>
    <property type="molecule type" value="Genomic_DNA"/>
</dbReference>